<evidence type="ECO:0000256" key="2">
    <source>
        <dbReference type="ARBA" id="ARBA00022692"/>
    </source>
</evidence>
<dbReference type="PANTHER" id="PTHR31566">
    <property type="entry name" value="CYTOCHROME C BIOGENESIS PROTEIN CCS1, CHLOROPLASTIC"/>
    <property type="match status" value="1"/>
</dbReference>
<dbReference type="Pfam" id="PF05140">
    <property type="entry name" value="ResB"/>
    <property type="match status" value="2"/>
</dbReference>
<evidence type="ECO:0000256" key="4">
    <source>
        <dbReference type="ARBA" id="ARBA00022989"/>
    </source>
</evidence>
<feature type="domain" description="ResB-like" evidence="7">
    <location>
        <begin position="386"/>
        <end position="433"/>
    </location>
</feature>
<name>A0AAU8GXK2_9BACT</name>
<evidence type="ECO:0000259" key="7">
    <source>
        <dbReference type="Pfam" id="PF05140"/>
    </source>
</evidence>
<evidence type="ECO:0000256" key="5">
    <source>
        <dbReference type="ARBA" id="ARBA00023136"/>
    </source>
</evidence>
<comment type="subcellular location">
    <subcellularLocation>
        <location evidence="1">Membrane</location>
        <topology evidence="1">Multi-pass membrane protein</topology>
    </subcellularLocation>
</comment>
<dbReference type="KEGG" id="taut:V4D30_02960"/>
<feature type="transmembrane region" description="Helical" evidence="6">
    <location>
        <begin position="76"/>
        <end position="95"/>
    </location>
</feature>
<feature type="transmembrane region" description="Helical" evidence="6">
    <location>
        <begin position="401"/>
        <end position="419"/>
    </location>
</feature>
<organism evidence="8">
    <name type="scientific">Thermodesulfovibrio autotrophicus</name>
    <dbReference type="NCBI Taxonomy" id="3118333"/>
    <lineage>
        <taxon>Bacteria</taxon>
        <taxon>Pseudomonadati</taxon>
        <taxon>Nitrospirota</taxon>
        <taxon>Thermodesulfovibrionia</taxon>
        <taxon>Thermodesulfovibrionales</taxon>
        <taxon>Thermodesulfovibrionaceae</taxon>
        <taxon>Thermodesulfovibrio</taxon>
    </lineage>
</organism>
<keyword evidence="4 6" id="KW-1133">Transmembrane helix</keyword>
<dbReference type="RefSeq" id="WP_353684768.1">
    <property type="nucleotide sequence ID" value="NZ_CP144373.1"/>
</dbReference>
<dbReference type="GO" id="GO:0017004">
    <property type="term" value="P:cytochrome complex assembly"/>
    <property type="evidence" value="ECO:0007669"/>
    <property type="project" value="UniProtKB-KW"/>
</dbReference>
<evidence type="ECO:0000256" key="3">
    <source>
        <dbReference type="ARBA" id="ARBA00022748"/>
    </source>
</evidence>
<dbReference type="InterPro" id="IPR023494">
    <property type="entry name" value="Cyt_c_bgen_Ccs1/CcsB/ResB"/>
</dbReference>
<feature type="transmembrane region" description="Helical" evidence="6">
    <location>
        <begin position="169"/>
        <end position="193"/>
    </location>
</feature>
<evidence type="ECO:0000256" key="1">
    <source>
        <dbReference type="ARBA" id="ARBA00004141"/>
    </source>
</evidence>
<dbReference type="EMBL" id="CP144373">
    <property type="protein sequence ID" value="XCH47243.1"/>
    <property type="molecule type" value="Genomic_DNA"/>
</dbReference>
<evidence type="ECO:0000313" key="8">
    <source>
        <dbReference type="EMBL" id="XCH47243.1"/>
    </source>
</evidence>
<sequence length="460" mass="52610">MLNRVNEKVWNFFASTELAVALFITISTGAAIGTVIPQSIEPEPVIKFFSKFMSISSAHKTYEIINLFDLNNVYHSWWFTFLLFMFALNLIVCSIDRLPTLLKSFKAPPQPYPLSVLDKMPIKKTVKINNDRILEKIKELFQNKGFSTHVFETQEGFQIQAKKWNKTRLAVYLTHLSILIILAGALIGTFFGFRGSMNIVEGTGLNFAISDEGKAIPLGFEIRCERFEAEYYENSAIPKAYRSYLKIIESGKPVRENIVIEVNHPFTYRGITFYQASYGFQPTEHAEFKFTYFDKTGKEHNINVHFEENFKIPGTSVTASVVDFSPALGIDEEGRLFNMSSDMINPAVLVEFENNGKKTQQWILKKIPESWQTPYGKLRFNELWGAQFTGLQVRRDPGVPLIYTGSILMCLGLFICLFLRPVNYFAVINKNQVVFYCPTSKGMVERQIDEIIKKLKGDEA</sequence>
<dbReference type="GO" id="GO:0016020">
    <property type="term" value="C:membrane"/>
    <property type="evidence" value="ECO:0007669"/>
    <property type="project" value="UniProtKB-SubCell"/>
</dbReference>
<keyword evidence="3" id="KW-0201">Cytochrome c-type biogenesis</keyword>
<reference evidence="8" key="1">
    <citation type="submission" date="2024-01" db="EMBL/GenBank/DDBJ databases">
        <title>The first autotrophic representatives of the genus Thermodesulfovibrio.</title>
        <authorList>
            <person name="Maltseva A.I."/>
            <person name="Elcheninov A.G."/>
            <person name="Kublanov I.V."/>
            <person name="Lebedinsky A.V."/>
            <person name="Frolov E.N."/>
        </authorList>
    </citation>
    <scope>NUCLEOTIDE SEQUENCE</scope>
    <source>
        <strain evidence="8">3907-1M</strain>
    </source>
</reference>
<keyword evidence="2 6" id="KW-0812">Transmembrane</keyword>
<dbReference type="AlphaFoldDB" id="A0AAU8GXK2"/>
<keyword evidence="5 6" id="KW-0472">Membrane</keyword>
<accession>A0AAU8GXK2</accession>
<dbReference type="PANTHER" id="PTHR31566:SF0">
    <property type="entry name" value="CYTOCHROME C BIOGENESIS PROTEIN CCS1, CHLOROPLASTIC"/>
    <property type="match status" value="1"/>
</dbReference>
<gene>
    <name evidence="8" type="ORF">V4D30_02960</name>
</gene>
<evidence type="ECO:0000256" key="6">
    <source>
        <dbReference type="SAM" id="Phobius"/>
    </source>
</evidence>
<protein>
    <submittedName>
        <fullName evidence="8">Cytochrome c biogenesis protein ResB</fullName>
    </submittedName>
</protein>
<proteinExistence type="predicted"/>
<feature type="domain" description="ResB-like" evidence="7">
    <location>
        <begin position="18"/>
        <end position="360"/>
    </location>
</feature>
<feature type="transmembrane region" description="Helical" evidence="6">
    <location>
        <begin position="12"/>
        <end position="36"/>
    </location>
</feature>
<dbReference type="InterPro" id="IPR007816">
    <property type="entry name" value="ResB-like_domain"/>
</dbReference>